<evidence type="ECO:0000313" key="3">
    <source>
        <dbReference type="EnsemblPlants" id="AUR62002161-RA:cds"/>
    </source>
</evidence>
<sequence length="202" mass="22016">MSMKMKGLLKGLRYISTIFDEEQETEMQIGFPTDVKHVAHIGWDGPTANSPSWLINKMDLEHGVWSKKNGSLQVRTHPLSLPLERSPTSLGDRGVLTRLPLLSNPLEVSQKTSSRRKKTKTSSSRSSTKSKSTAPPVVEFSHFSDPGVGGGNSSRNTAGVSADHTPPRRSKGKDTCQGSLIKASEQEDQKALDDISRGIHAI</sequence>
<evidence type="ECO:0000313" key="4">
    <source>
        <dbReference type="Proteomes" id="UP000596660"/>
    </source>
</evidence>
<feature type="compositionally biased region" description="Basic and acidic residues" evidence="1">
    <location>
        <begin position="184"/>
        <end position="202"/>
    </location>
</feature>
<dbReference type="PROSITE" id="PS50108">
    <property type="entry name" value="CRIB"/>
    <property type="match status" value="1"/>
</dbReference>
<dbReference type="CDD" id="cd00132">
    <property type="entry name" value="CRIB"/>
    <property type="match status" value="1"/>
</dbReference>
<protein>
    <recommendedName>
        <fullName evidence="2">CRIB domain-containing protein</fullName>
    </recommendedName>
</protein>
<dbReference type="Proteomes" id="UP000596660">
    <property type="component" value="Unplaced"/>
</dbReference>
<feature type="region of interest" description="Disordered" evidence="1">
    <location>
        <begin position="106"/>
        <end position="202"/>
    </location>
</feature>
<dbReference type="Pfam" id="PF00786">
    <property type="entry name" value="PBD"/>
    <property type="match status" value="1"/>
</dbReference>
<accession>A0A803KT03</accession>
<dbReference type="AlphaFoldDB" id="A0A803KT03"/>
<feature type="domain" description="CRIB" evidence="2">
    <location>
        <begin position="29"/>
        <end position="42"/>
    </location>
</feature>
<name>A0A803KT03_CHEQI</name>
<organism evidence="3 4">
    <name type="scientific">Chenopodium quinoa</name>
    <name type="common">Quinoa</name>
    <dbReference type="NCBI Taxonomy" id="63459"/>
    <lineage>
        <taxon>Eukaryota</taxon>
        <taxon>Viridiplantae</taxon>
        <taxon>Streptophyta</taxon>
        <taxon>Embryophyta</taxon>
        <taxon>Tracheophyta</taxon>
        <taxon>Spermatophyta</taxon>
        <taxon>Magnoliopsida</taxon>
        <taxon>eudicotyledons</taxon>
        <taxon>Gunneridae</taxon>
        <taxon>Pentapetalae</taxon>
        <taxon>Caryophyllales</taxon>
        <taxon>Chenopodiaceae</taxon>
        <taxon>Chenopodioideae</taxon>
        <taxon>Atripliceae</taxon>
        <taxon>Chenopodium</taxon>
    </lineage>
</organism>
<dbReference type="InterPro" id="IPR000095">
    <property type="entry name" value="CRIB_dom"/>
</dbReference>
<dbReference type="PANTHER" id="PTHR46325:SF20">
    <property type="entry name" value="CRIB DOMAIN-CONTAINING PROTEIN RIC10"/>
    <property type="match status" value="1"/>
</dbReference>
<reference evidence="3" key="2">
    <citation type="submission" date="2021-03" db="UniProtKB">
        <authorList>
            <consortium name="EnsemblPlants"/>
        </authorList>
    </citation>
    <scope>IDENTIFICATION</scope>
</reference>
<evidence type="ECO:0000256" key="1">
    <source>
        <dbReference type="SAM" id="MobiDB-lite"/>
    </source>
</evidence>
<evidence type="ECO:0000259" key="2">
    <source>
        <dbReference type="PROSITE" id="PS50108"/>
    </source>
</evidence>
<keyword evidence="4" id="KW-1185">Reference proteome</keyword>
<dbReference type="Gene3D" id="3.90.810.10">
    <property type="entry name" value="CRIB domain"/>
    <property type="match status" value="1"/>
</dbReference>
<dbReference type="Gramene" id="AUR62002161-RA">
    <property type="protein sequence ID" value="AUR62002161-RA:cds"/>
    <property type="gene ID" value="AUR62002161"/>
</dbReference>
<dbReference type="SMART" id="SM00285">
    <property type="entry name" value="PBD"/>
    <property type="match status" value="1"/>
</dbReference>
<reference evidence="3" key="1">
    <citation type="journal article" date="2017" name="Nature">
        <title>The genome of Chenopodium quinoa.</title>
        <authorList>
            <person name="Jarvis D.E."/>
            <person name="Ho Y.S."/>
            <person name="Lightfoot D.J."/>
            <person name="Schmoeckel S.M."/>
            <person name="Li B."/>
            <person name="Borm T.J.A."/>
            <person name="Ohyanagi H."/>
            <person name="Mineta K."/>
            <person name="Michell C.T."/>
            <person name="Saber N."/>
            <person name="Kharbatia N.M."/>
            <person name="Rupper R.R."/>
            <person name="Sharp A.R."/>
            <person name="Dally N."/>
            <person name="Boughton B.A."/>
            <person name="Woo Y.H."/>
            <person name="Gao G."/>
            <person name="Schijlen E.G.W.M."/>
            <person name="Guo X."/>
            <person name="Momin A.A."/>
            <person name="Negrao S."/>
            <person name="Al-Babili S."/>
            <person name="Gehring C."/>
            <person name="Roessner U."/>
            <person name="Jung C."/>
            <person name="Murphy K."/>
            <person name="Arold S.T."/>
            <person name="Gojobori T."/>
            <person name="van der Linden C.G."/>
            <person name="van Loo E.N."/>
            <person name="Jellen E.N."/>
            <person name="Maughan P.J."/>
            <person name="Tester M."/>
        </authorList>
    </citation>
    <scope>NUCLEOTIDE SEQUENCE [LARGE SCALE GENOMIC DNA]</scope>
    <source>
        <strain evidence="3">cv. PI 614886</strain>
    </source>
</reference>
<feature type="compositionally biased region" description="Low complexity" evidence="1">
    <location>
        <begin position="121"/>
        <end position="133"/>
    </location>
</feature>
<proteinExistence type="predicted"/>
<dbReference type="EnsemblPlants" id="AUR62002161-RA">
    <property type="protein sequence ID" value="AUR62002161-RA:cds"/>
    <property type="gene ID" value="AUR62002161"/>
</dbReference>
<dbReference type="PANTHER" id="PTHR46325">
    <property type="entry name" value="CRIB DOMAIN-CONTAINING PROTEIN RIC8"/>
    <property type="match status" value="1"/>
</dbReference>
<dbReference type="InterPro" id="IPR036936">
    <property type="entry name" value="CRIB_dom_sf"/>
</dbReference>
<dbReference type="OMA" id="TENRTKH"/>